<evidence type="ECO:0000313" key="12">
    <source>
        <dbReference type="Proteomes" id="UP001629953"/>
    </source>
</evidence>
<dbReference type="SMART" id="SM00304">
    <property type="entry name" value="HAMP"/>
    <property type="match status" value="1"/>
</dbReference>
<comment type="subcellular location">
    <subcellularLocation>
        <location evidence="1">Membrane</location>
        <topology evidence="1">Multi-pass membrane protein</topology>
    </subcellularLocation>
</comment>
<keyword evidence="5 7" id="KW-0807">Transducer</keyword>
<comment type="caution">
    <text evidence="11">The sequence shown here is derived from an EMBL/GenBank/DDBJ whole genome shotgun (WGS) entry which is preliminary data.</text>
</comment>
<feature type="domain" description="HAMP" evidence="10">
    <location>
        <begin position="310"/>
        <end position="364"/>
    </location>
</feature>
<dbReference type="CDD" id="cd06225">
    <property type="entry name" value="HAMP"/>
    <property type="match status" value="1"/>
</dbReference>
<proteinExistence type="inferred from homology"/>
<accession>A0ABW9G9Q3</accession>
<evidence type="ECO:0000313" key="11">
    <source>
        <dbReference type="EMBL" id="MFM2486424.1"/>
    </source>
</evidence>
<name>A0ABW9G9Q3_9GAMM</name>
<organism evidence="11 12">
    <name type="scientific">Celerinatantimonas yamalensis</name>
    <dbReference type="NCBI Taxonomy" id="559956"/>
    <lineage>
        <taxon>Bacteria</taxon>
        <taxon>Pseudomonadati</taxon>
        <taxon>Pseudomonadota</taxon>
        <taxon>Gammaproteobacteria</taxon>
        <taxon>Celerinatantimonadaceae</taxon>
        <taxon>Celerinatantimonas</taxon>
    </lineage>
</organism>
<evidence type="ECO:0000259" key="10">
    <source>
        <dbReference type="PROSITE" id="PS50885"/>
    </source>
</evidence>
<dbReference type="Proteomes" id="UP001629953">
    <property type="component" value="Unassembled WGS sequence"/>
</dbReference>
<dbReference type="Gene3D" id="1.10.287.950">
    <property type="entry name" value="Methyl-accepting chemotaxis protein"/>
    <property type="match status" value="1"/>
</dbReference>
<dbReference type="PANTHER" id="PTHR32089:SF119">
    <property type="entry name" value="METHYL-ACCEPTING CHEMOTAXIS PROTEIN CTPL"/>
    <property type="match status" value="1"/>
</dbReference>
<feature type="transmembrane region" description="Helical" evidence="8">
    <location>
        <begin position="290"/>
        <end position="310"/>
    </location>
</feature>
<dbReference type="EMBL" id="JBEQCT010000008">
    <property type="protein sequence ID" value="MFM2486424.1"/>
    <property type="molecule type" value="Genomic_DNA"/>
</dbReference>
<evidence type="ECO:0000256" key="6">
    <source>
        <dbReference type="ARBA" id="ARBA00029447"/>
    </source>
</evidence>
<evidence type="ECO:0000256" key="4">
    <source>
        <dbReference type="ARBA" id="ARBA00023136"/>
    </source>
</evidence>
<dbReference type="PANTHER" id="PTHR32089">
    <property type="entry name" value="METHYL-ACCEPTING CHEMOTAXIS PROTEIN MCPB"/>
    <property type="match status" value="1"/>
</dbReference>
<dbReference type="InterPro" id="IPR003660">
    <property type="entry name" value="HAMP_dom"/>
</dbReference>
<keyword evidence="4 8" id="KW-0472">Membrane</keyword>
<evidence type="ECO:0000256" key="2">
    <source>
        <dbReference type="ARBA" id="ARBA00022692"/>
    </source>
</evidence>
<dbReference type="Pfam" id="PF00015">
    <property type="entry name" value="MCPsignal"/>
    <property type="match status" value="1"/>
</dbReference>
<dbReference type="SUPFAM" id="SSF58104">
    <property type="entry name" value="Methyl-accepting chemotaxis protein (MCP) signaling domain"/>
    <property type="match status" value="1"/>
</dbReference>
<dbReference type="SMART" id="SM00283">
    <property type="entry name" value="MA"/>
    <property type="match status" value="1"/>
</dbReference>
<sequence length="641" mass="70020">MLKQFNHSLLRLILIATGLLIAAQTLLIGLSSFIQIQNLQTAIQDSLSAQTQSMQSTLTATQSRQLKQLSQTNQQLSAQLNQSLSDLMTQQQTAQSQRELKAFKQESSIYNQLIVTSALGAVLDNNLGQMTDLILAAQKNPNIIVAAFTDNQGKLLTHSIDRSKPKVQQLDISGKGAHALNRVLDAAQHNKEIYFTNTPVMFQGSKIGQLLVAYNLSEFINSQQQQAKQANVARQKMIDQSQELLGQMTQLSRDEFNQLATTLLKTNHQQAQKLTQMITTLAHNVTQKSLIIQIVGGVILLISIGGLLVMRVQRRLNHLSSNLSKLAAGGGDLTQKIPTHGHDEIAQMADSINRFLQTTRELIQKVNDNGQSSQRDIKQLTLNSDKAYDMTIHQQQALDEITAAMGESSQAIDEQTQAVLDIQQHVDTLRQTNQHNQKLSADVSQLIHQLGDDINEADQQVGHFVGLSEEIASVLGVIQAIAEQTNLLALNAAIEAARAGEHGRGFAVVADEVRQLAAKTQDSTGKIQTSIAALSAGASSSTKAMALATQRAQQSTQELAKEESIRAQVNHSVDALAQLIDQIAAMAEEQNVTSTQVAQTTQQMHQQSQQATQAVTETRQQSQKLSQLSDQLIQAMSAFKV</sequence>
<protein>
    <submittedName>
        <fullName evidence="11">Methyl-accepting chemotaxis protein</fullName>
    </submittedName>
</protein>
<feature type="domain" description="Methyl-accepting transducer" evidence="9">
    <location>
        <begin position="369"/>
        <end position="605"/>
    </location>
</feature>
<evidence type="ECO:0000256" key="8">
    <source>
        <dbReference type="SAM" id="Phobius"/>
    </source>
</evidence>
<dbReference type="RefSeq" id="WP_408624724.1">
    <property type="nucleotide sequence ID" value="NZ_JBEQCT010000008.1"/>
</dbReference>
<evidence type="ECO:0000256" key="5">
    <source>
        <dbReference type="ARBA" id="ARBA00023224"/>
    </source>
</evidence>
<keyword evidence="2 8" id="KW-0812">Transmembrane</keyword>
<dbReference type="PROSITE" id="PS50885">
    <property type="entry name" value="HAMP"/>
    <property type="match status" value="1"/>
</dbReference>
<dbReference type="InterPro" id="IPR004089">
    <property type="entry name" value="MCPsignal_dom"/>
</dbReference>
<feature type="transmembrane region" description="Helical" evidence="8">
    <location>
        <begin position="12"/>
        <end position="34"/>
    </location>
</feature>
<comment type="similarity">
    <text evidence="6">Belongs to the methyl-accepting chemotaxis (MCP) protein family.</text>
</comment>
<evidence type="ECO:0000256" key="1">
    <source>
        <dbReference type="ARBA" id="ARBA00004141"/>
    </source>
</evidence>
<gene>
    <name evidence="11" type="ORF">ABUE30_15400</name>
</gene>
<dbReference type="PROSITE" id="PS50111">
    <property type="entry name" value="CHEMOTAXIS_TRANSDUC_2"/>
    <property type="match status" value="1"/>
</dbReference>
<keyword evidence="3 8" id="KW-1133">Transmembrane helix</keyword>
<reference evidence="11 12" key="1">
    <citation type="journal article" date="2013" name="Int. J. Syst. Evol. Microbiol.">
        <title>Celerinatantimonas yamalensis sp. nov., a cold-adapted diazotrophic bacterium from a cold permafrost brine.</title>
        <authorList>
            <person name="Shcherbakova V."/>
            <person name="Chuvilskaya N."/>
            <person name="Rivkina E."/>
            <person name="Demidov N."/>
            <person name="Uchaeva V."/>
            <person name="Suetin S."/>
            <person name="Suzina N."/>
            <person name="Gilichinsky D."/>
        </authorList>
    </citation>
    <scope>NUCLEOTIDE SEQUENCE [LARGE SCALE GENOMIC DNA]</scope>
    <source>
        <strain evidence="11 12">C7</strain>
    </source>
</reference>
<evidence type="ECO:0000259" key="9">
    <source>
        <dbReference type="PROSITE" id="PS50111"/>
    </source>
</evidence>
<dbReference type="Pfam" id="PF00672">
    <property type="entry name" value="HAMP"/>
    <property type="match status" value="1"/>
</dbReference>
<evidence type="ECO:0000256" key="3">
    <source>
        <dbReference type="ARBA" id="ARBA00022989"/>
    </source>
</evidence>
<evidence type="ECO:0000256" key="7">
    <source>
        <dbReference type="PROSITE-ProRule" id="PRU00284"/>
    </source>
</evidence>
<keyword evidence="12" id="KW-1185">Reference proteome</keyword>